<protein>
    <recommendedName>
        <fullName evidence="15 16">Type III pantothenate kinase</fullName>
        <ecNumber evidence="6 16">2.7.1.33</ecNumber>
    </recommendedName>
    <alternativeName>
        <fullName evidence="16">PanK-III</fullName>
    </alternativeName>
    <alternativeName>
        <fullName evidence="16">Pantothenic acid kinase</fullName>
    </alternativeName>
</protein>
<dbReference type="PANTHER" id="PTHR34265">
    <property type="entry name" value="TYPE III PANTOTHENATE KINASE"/>
    <property type="match status" value="1"/>
</dbReference>
<organism evidence="17 18">
    <name type="scientific">Adlercreutzia mucosicola</name>
    <dbReference type="NCBI Taxonomy" id="580026"/>
    <lineage>
        <taxon>Bacteria</taxon>
        <taxon>Bacillati</taxon>
        <taxon>Actinomycetota</taxon>
        <taxon>Coriobacteriia</taxon>
        <taxon>Eggerthellales</taxon>
        <taxon>Eggerthellaceae</taxon>
        <taxon>Adlercreutzia</taxon>
    </lineage>
</organism>
<evidence type="ECO:0000256" key="1">
    <source>
        <dbReference type="ARBA" id="ARBA00001206"/>
    </source>
</evidence>
<dbReference type="Proteomes" id="UP000463388">
    <property type="component" value="Unassembled WGS sequence"/>
</dbReference>
<comment type="subcellular location">
    <subcellularLocation>
        <location evidence="3 16">Cytoplasm</location>
    </subcellularLocation>
</comment>
<evidence type="ECO:0000256" key="16">
    <source>
        <dbReference type="HAMAP-Rule" id="MF_01274"/>
    </source>
</evidence>
<evidence type="ECO:0000256" key="9">
    <source>
        <dbReference type="ARBA" id="ARBA00022741"/>
    </source>
</evidence>
<comment type="cofactor">
    <cofactor evidence="16">
        <name>NH4(+)</name>
        <dbReference type="ChEBI" id="CHEBI:28938"/>
    </cofactor>
    <cofactor evidence="16">
        <name>K(+)</name>
        <dbReference type="ChEBI" id="CHEBI:29103"/>
    </cofactor>
    <text evidence="16">A monovalent cation. Ammonium or potassium.</text>
</comment>
<keyword evidence="16" id="KW-0479">Metal-binding</keyword>
<comment type="pathway">
    <text evidence="4 16">Cofactor biosynthesis; coenzyme A biosynthesis; CoA from (R)-pantothenate: step 1/5.</text>
</comment>
<sequence>MSSLVLAIDIRNTHTRLGLAADGVLAAQWSLGTDAGCTPDEAVAAVAGFFDAVACGLAPIEPGAALEGNDLPSQAPLADGAIIASVFPSLTEVWVEAARRLTGTRPLTVGPGLKSGLKMGFSDPASVGADRVAEMVAAKSAWGAPVLVVDLGTSTTFELLDREGSFKGGIIAPGMRLGAAALASGAAQLPSVELRAPRALLGRTTAEAMQSGIVMGEVARIDGLIEMIWADAGYATPVVLTGRGAEAIAALMRHEASVDQTLGLRGLVELYGLNRR</sequence>
<evidence type="ECO:0000256" key="13">
    <source>
        <dbReference type="ARBA" id="ARBA00022993"/>
    </source>
</evidence>
<feature type="binding site" evidence="16">
    <location>
        <position position="121"/>
    </location>
    <ligand>
        <name>substrate</name>
    </ligand>
</feature>
<dbReference type="GO" id="GO:0005524">
    <property type="term" value="F:ATP binding"/>
    <property type="evidence" value="ECO:0007669"/>
    <property type="project" value="UniProtKB-UniRule"/>
</dbReference>
<keyword evidence="10 16" id="KW-0418">Kinase</keyword>
<dbReference type="RefSeq" id="WP_160344260.1">
    <property type="nucleotide sequence ID" value="NZ_WSRR01000001.1"/>
</dbReference>
<dbReference type="InterPro" id="IPR004619">
    <property type="entry name" value="Type_III_PanK"/>
</dbReference>
<evidence type="ECO:0000256" key="2">
    <source>
        <dbReference type="ARBA" id="ARBA00001958"/>
    </source>
</evidence>
<evidence type="ECO:0000256" key="7">
    <source>
        <dbReference type="ARBA" id="ARBA00022490"/>
    </source>
</evidence>
<comment type="cofactor">
    <cofactor evidence="2">
        <name>K(+)</name>
        <dbReference type="ChEBI" id="CHEBI:29103"/>
    </cofactor>
</comment>
<dbReference type="NCBIfam" id="TIGR00671">
    <property type="entry name" value="baf"/>
    <property type="match status" value="1"/>
</dbReference>
<feature type="binding site" evidence="16">
    <location>
        <begin position="128"/>
        <end position="131"/>
    </location>
    <ligand>
        <name>substrate</name>
    </ligand>
</feature>
<keyword evidence="13 16" id="KW-0173">Coenzyme A biosynthesis</keyword>
<dbReference type="UniPathway" id="UPA00241">
    <property type="reaction ID" value="UER00352"/>
</dbReference>
<dbReference type="Pfam" id="PF03309">
    <property type="entry name" value="Pan_kinase"/>
    <property type="match status" value="1"/>
</dbReference>
<evidence type="ECO:0000256" key="5">
    <source>
        <dbReference type="ARBA" id="ARBA00011738"/>
    </source>
</evidence>
<comment type="catalytic activity">
    <reaction evidence="1 16">
        <text>(R)-pantothenate + ATP = (R)-4'-phosphopantothenate + ADP + H(+)</text>
        <dbReference type="Rhea" id="RHEA:16373"/>
        <dbReference type="ChEBI" id="CHEBI:10986"/>
        <dbReference type="ChEBI" id="CHEBI:15378"/>
        <dbReference type="ChEBI" id="CHEBI:29032"/>
        <dbReference type="ChEBI" id="CHEBI:30616"/>
        <dbReference type="ChEBI" id="CHEBI:456216"/>
        <dbReference type="EC" id="2.7.1.33"/>
    </reaction>
</comment>
<feature type="binding site" evidence="16">
    <location>
        <position position="150"/>
    </location>
    <ligand>
        <name>K(+)</name>
        <dbReference type="ChEBI" id="CHEBI:29103"/>
    </ligand>
</feature>
<keyword evidence="9 16" id="KW-0547">Nucleotide-binding</keyword>
<evidence type="ECO:0000256" key="8">
    <source>
        <dbReference type="ARBA" id="ARBA00022679"/>
    </source>
</evidence>
<dbReference type="GO" id="GO:0005737">
    <property type="term" value="C:cytoplasm"/>
    <property type="evidence" value="ECO:0007669"/>
    <property type="project" value="UniProtKB-SubCell"/>
</dbReference>
<feature type="binding site" evidence="16">
    <location>
        <begin position="9"/>
        <end position="16"/>
    </location>
    <ligand>
        <name>ATP</name>
        <dbReference type="ChEBI" id="CHEBI:30616"/>
    </ligand>
</feature>
<comment type="subunit">
    <text evidence="5 16">Homodimer.</text>
</comment>
<evidence type="ECO:0000256" key="12">
    <source>
        <dbReference type="ARBA" id="ARBA00022958"/>
    </source>
</evidence>
<dbReference type="HAMAP" id="MF_01274">
    <property type="entry name" value="Pantothen_kinase_3"/>
    <property type="match status" value="1"/>
</dbReference>
<keyword evidence="11 16" id="KW-0067">ATP-binding</keyword>
<comment type="similarity">
    <text evidence="14 16">Belongs to the type III pantothenate kinase family.</text>
</comment>
<evidence type="ECO:0000256" key="15">
    <source>
        <dbReference type="ARBA" id="ARBA00040883"/>
    </source>
</evidence>
<evidence type="ECO:0000313" key="17">
    <source>
        <dbReference type="EMBL" id="MVX59988.1"/>
    </source>
</evidence>
<dbReference type="SUPFAM" id="SSF53067">
    <property type="entry name" value="Actin-like ATPase domain"/>
    <property type="match status" value="2"/>
</dbReference>
<dbReference type="InterPro" id="IPR043129">
    <property type="entry name" value="ATPase_NBD"/>
</dbReference>
<comment type="function">
    <text evidence="16">Catalyzes the phosphorylation of pantothenate (Pan), the first step in CoA biosynthesis.</text>
</comment>
<evidence type="ECO:0000256" key="14">
    <source>
        <dbReference type="ARBA" id="ARBA00038036"/>
    </source>
</evidence>
<dbReference type="GO" id="GO:0015937">
    <property type="term" value="P:coenzyme A biosynthetic process"/>
    <property type="evidence" value="ECO:0007669"/>
    <property type="project" value="UniProtKB-UniRule"/>
</dbReference>
<comment type="caution">
    <text evidence="17">The sequence shown here is derived from an EMBL/GenBank/DDBJ whole genome shotgun (WGS) entry which is preliminary data.</text>
</comment>
<dbReference type="GO" id="GO:0004594">
    <property type="term" value="F:pantothenate kinase activity"/>
    <property type="evidence" value="ECO:0007669"/>
    <property type="project" value="UniProtKB-UniRule"/>
</dbReference>
<keyword evidence="7 16" id="KW-0963">Cytoplasm</keyword>
<evidence type="ECO:0000256" key="4">
    <source>
        <dbReference type="ARBA" id="ARBA00005225"/>
    </source>
</evidence>
<dbReference type="Gene3D" id="3.30.420.40">
    <property type="match status" value="2"/>
</dbReference>
<reference evidence="17 18" key="1">
    <citation type="submission" date="2019-12" db="EMBL/GenBank/DDBJ databases">
        <title>Microbes associate with the intestines of laboratory mice.</title>
        <authorList>
            <person name="Navarre W."/>
            <person name="Wong E."/>
        </authorList>
    </citation>
    <scope>NUCLEOTIDE SEQUENCE [LARGE SCALE GENOMIC DNA]</scope>
    <source>
        <strain evidence="17 18">NM66_B29</strain>
    </source>
</reference>
<dbReference type="OrthoDB" id="9804707at2"/>
<evidence type="ECO:0000256" key="11">
    <source>
        <dbReference type="ARBA" id="ARBA00022840"/>
    </source>
</evidence>
<keyword evidence="8 16" id="KW-0808">Transferase</keyword>
<feature type="active site" description="Proton acceptor" evidence="16">
    <location>
        <position position="130"/>
    </location>
</feature>
<dbReference type="EMBL" id="WSRR01000001">
    <property type="protein sequence ID" value="MVX59988.1"/>
    <property type="molecule type" value="Genomic_DNA"/>
</dbReference>
<evidence type="ECO:0000256" key="10">
    <source>
        <dbReference type="ARBA" id="ARBA00022777"/>
    </source>
</evidence>
<keyword evidence="18" id="KW-1185">Reference proteome</keyword>
<dbReference type="PANTHER" id="PTHR34265:SF1">
    <property type="entry name" value="TYPE III PANTOTHENATE KINASE"/>
    <property type="match status" value="1"/>
</dbReference>
<gene>
    <name evidence="16" type="primary">coaX</name>
    <name evidence="17" type="ORF">GKZ27_00650</name>
</gene>
<accession>A0A6N8JJE9</accession>
<dbReference type="CDD" id="cd24015">
    <property type="entry name" value="ASKHA_NBD_PanK-III"/>
    <property type="match status" value="1"/>
</dbReference>
<evidence type="ECO:0000256" key="3">
    <source>
        <dbReference type="ARBA" id="ARBA00004496"/>
    </source>
</evidence>
<dbReference type="GO" id="GO:0046872">
    <property type="term" value="F:metal ion binding"/>
    <property type="evidence" value="ECO:0007669"/>
    <property type="project" value="UniProtKB-KW"/>
</dbReference>
<evidence type="ECO:0000256" key="6">
    <source>
        <dbReference type="ARBA" id="ARBA00012102"/>
    </source>
</evidence>
<keyword evidence="12 16" id="KW-0630">Potassium</keyword>
<dbReference type="EC" id="2.7.1.33" evidence="6 16"/>
<dbReference type="AlphaFoldDB" id="A0A6N8JJE9"/>
<feature type="binding site" evidence="16">
    <location>
        <position position="153"/>
    </location>
    <ligand>
        <name>ATP</name>
        <dbReference type="ChEBI" id="CHEBI:30616"/>
    </ligand>
</feature>
<feature type="binding site" evidence="16">
    <location>
        <position position="205"/>
    </location>
    <ligand>
        <name>substrate</name>
    </ligand>
</feature>
<name>A0A6N8JJE9_9ACTN</name>
<proteinExistence type="inferred from homology"/>
<evidence type="ECO:0000313" key="18">
    <source>
        <dbReference type="Proteomes" id="UP000463388"/>
    </source>
</evidence>